<dbReference type="GO" id="GO:0016020">
    <property type="term" value="C:membrane"/>
    <property type="evidence" value="ECO:0007669"/>
    <property type="project" value="UniProtKB-SubCell"/>
</dbReference>
<evidence type="ECO:0000256" key="10">
    <source>
        <dbReference type="ARBA" id="ARBA00023136"/>
    </source>
</evidence>
<dbReference type="SUPFAM" id="SSF52058">
    <property type="entry name" value="L domain-like"/>
    <property type="match status" value="1"/>
</dbReference>
<feature type="signal peptide" evidence="14">
    <location>
        <begin position="1"/>
        <end position="18"/>
    </location>
</feature>
<evidence type="ECO:0000256" key="11">
    <source>
        <dbReference type="ARBA" id="ARBA00023170"/>
    </source>
</evidence>
<evidence type="ECO:0000256" key="14">
    <source>
        <dbReference type="SAM" id="SignalP"/>
    </source>
</evidence>
<dbReference type="GO" id="GO:0099402">
    <property type="term" value="P:plant organ development"/>
    <property type="evidence" value="ECO:0007669"/>
    <property type="project" value="UniProtKB-ARBA"/>
</dbReference>
<dbReference type="Proteomes" id="UP000652761">
    <property type="component" value="Unassembled WGS sequence"/>
</dbReference>
<evidence type="ECO:0000256" key="1">
    <source>
        <dbReference type="ARBA" id="ARBA00004167"/>
    </source>
</evidence>
<evidence type="ECO:0000256" key="13">
    <source>
        <dbReference type="SAM" id="Phobius"/>
    </source>
</evidence>
<accession>A0A843XFF2</accession>
<reference evidence="16" key="1">
    <citation type="submission" date="2017-07" db="EMBL/GenBank/DDBJ databases">
        <title>Taro Niue Genome Assembly and Annotation.</title>
        <authorList>
            <person name="Atibalentja N."/>
            <person name="Keating K."/>
            <person name="Fields C.J."/>
        </authorList>
    </citation>
    <scope>NUCLEOTIDE SEQUENCE</scope>
    <source>
        <strain evidence="16">Niue_2</strain>
        <tissue evidence="16">Leaf</tissue>
    </source>
</reference>
<dbReference type="EMBL" id="NMUH01007864">
    <property type="protein sequence ID" value="MQM17950.1"/>
    <property type="molecule type" value="Genomic_DNA"/>
</dbReference>
<feature type="transmembrane region" description="Helical" evidence="13">
    <location>
        <begin position="624"/>
        <end position="645"/>
    </location>
</feature>
<dbReference type="Gene3D" id="3.30.200.20">
    <property type="entry name" value="Phosphorylase Kinase, domain 1"/>
    <property type="match status" value="1"/>
</dbReference>
<dbReference type="GO" id="GO:0004672">
    <property type="term" value="F:protein kinase activity"/>
    <property type="evidence" value="ECO:0007669"/>
    <property type="project" value="InterPro"/>
</dbReference>
<dbReference type="SMART" id="SM00369">
    <property type="entry name" value="LRR_TYP"/>
    <property type="match status" value="5"/>
</dbReference>
<evidence type="ECO:0000259" key="15">
    <source>
        <dbReference type="PROSITE" id="PS50011"/>
    </source>
</evidence>
<keyword evidence="5 14" id="KW-0732">Signal</keyword>
<dbReference type="FunFam" id="3.80.10.10:FF:000095">
    <property type="entry name" value="LRR receptor-like serine/threonine-protein kinase GSO1"/>
    <property type="match status" value="1"/>
</dbReference>
<dbReference type="PANTHER" id="PTHR48003">
    <property type="entry name" value="OS07G0626500 PROTEIN"/>
    <property type="match status" value="1"/>
</dbReference>
<keyword evidence="7" id="KW-0547">Nucleotide-binding</keyword>
<dbReference type="SUPFAM" id="SSF52047">
    <property type="entry name" value="RNI-like"/>
    <property type="match status" value="1"/>
</dbReference>
<dbReference type="PANTHER" id="PTHR48003:SF5">
    <property type="entry name" value="OS07G0626500 PROTEIN"/>
    <property type="match status" value="1"/>
</dbReference>
<dbReference type="FunFam" id="3.30.200.20:FF:000486">
    <property type="entry name" value="Leucine-rich repeat receptor-like protein kinase"/>
    <property type="match status" value="1"/>
</dbReference>
<evidence type="ECO:0000313" key="17">
    <source>
        <dbReference type="Proteomes" id="UP000652761"/>
    </source>
</evidence>
<evidence type="ECO:0000313" key="16">
    <source>
        <dbReference type="EMBL" id="MQM17950.1"/>
    </source>
</evidence>
<keyword evidence="3" id="KW-0433">Leucine-rich repeat</keyword>
<dbReference type="Pfam" id="PF00560">
    <property type="entry name" value="LRR_1"/>
    <property type="match status" value="6"/>
</dbReference>
<sequence>MALRSLLFFSFLLLPALGQQPGGSDDLRSLLEFKKGFHDDPSGLVLASWNPASTAGGGCPSSWHGVACDGNGAVVGVALDGLGLNGNLKFATLLGMRSLRNLSLSGNNFTGRLVPAIGAMTSLQHLDLSGNRFYGPIPERITELWGLVYLNLSYNGFSGVFPSGLWKLQQLRVLDLRSNALRGDVGALLSELRNVEHLDLSYNEFYGGLSMGLANLSSLAITAKHVNLSSNKLSGVFFTGESLQLFKNLEILDVGDNQLTGELSSFEALTNLRVLHAGKNQLYGSLPLDLVGSSMALVELDLSGNGFTGKLLIVSVATDLKYGVTVLVVGPIFNINSTSLKILNLSSNALSGSLPSNIGSCSTLDLSTNMISGDLSPMQKWGAMLEIVDLSSNLLSGSLPNLTSQFEVLTSIKIRNNSLLGMLPSVVGGSPKLSVLDLSLNNLTGPLLPSLFTSSSLTYLNLSGNHFTGTLPIQMPHSTESLVLPSVLHMEFLDLYDNSLSGPLPAEIVQMQKLKLLDLGKNSFSGEIPTEIGKLPDLEVLDLSMNHFKGQIPDMPQPSLKSFNVSYNDLSGLVPENLRKFRDDSFHPGNALLVLPNGVSGIDSQPGFINNEGQGHHSKSRVRIAIIVGSIGAVVLIFFIFMAVYKIRTQELCGRNGFSGHTSGRDVKLGRFIPPNFFRSHKNDAVTSSVSFSNDHLLTSAAQAMPAHKEIVTETVERGFSVSREVGSEAPSHCARDGCASGGGFNLSPGFPLNPSAPFVNADFTDQPVVLDVYSPDRLAGELFFLDTSLAFNAENLSRAPAEVLGRSSHGTSYKATLHTGHVLTVKWLRVGLVRRKKEFAKEVKRIGSIQHPNIIPLRGYYWGPREQERLILSDYVYGDSLALHLHDARSLNAKRNMETLEVTWNRKRKVGKGEGDFQKAGRREREEKLGAQE</sequence>
<dbReference type="GO" id="GO:0009653">
    <property type="term" value="P:anatomical structure morphogenesis"/>
    <property type="evidence" value="ECO:0007669"/>
    <property type="project" value="UniProtKB-ARBA"/>
</dbReference>
<evidence type="ECO:0000256" key="2">
    <source>
        <dbReference type="ARBA" id="ARBA00022553"/>
    </source>
</evidence>
<feature type="region of interest" description="Disordered" evidence="12">
    <location>
        <begin position="912"/>
        <end position="934"/>
    </location>
</feature>
<evidence type="ECO:0000256" key="7">
    <source>
        <dbReference type="ARBA" id="ARBA00022741"/>
    </source>
</evidence>
<gene>
    <name evidence="16" type="ORF">Taro_050932</name>
</gene>
<evidence type="ECO:0000256" key="6">
    <source>
        <dbReference type="ARBA" id="ARBA00022737"/>
    </source>
</evidence>
<dbReference type="Gene3D" id="3.80.10.10">
    <property type="entry name" value="Ribonuclease Inhibitor"/>
    <property type="match status" value="2"/>
</dbReference>
<keyword evidence="8" id="KW-0067">ATP-binding</keyword>
<proteinExistence type="predicted"/>
<evidence type="ECO:0000256" key="4">
    <source>
        <dbReference type="ARBA" id="ARBA00022692"/>
    </source>
</evidence>
<dbReference type="SUPFAM" id="SSF56112">
    <property type="entry name" value="Protein kinase-like (PK-like)"/>
    <property type="match status" value="1"/>
</dbReference>
<organism evidence="16 17">
    <name type="scientific">Colocasia esculenta</name>
    <name type="common">Wild taro</name>
    <name type="synonym">Arum esculentum</name>
    <dbReference type="NCBI Taxonomy" id="4460"/>
    <lineage>
        <taxon>Eukaryota</taxon>
        <taxon>Viridiplantae</taxon>
        <taxon>Streptophyta</taxon>
        <taxon>Embryophyta</taxon>
        <taxon>Tracheophyta</taxon>
        <taxon>Spermatophyta</taxon>
        <taxon>Magnoliopsida</taxon>
        <taxon>Liliopsida</taxon>
        <taxon>Araceae</taxon>
        <taxon>Aroideae</taxon>
        <taxon>Colocasieae</taxon>
        <taxon>Colocasia</taxon>
    </lineage>
</organism>
<evidence type="ECO:0000256" key="3">
    <source>
        <dbReference type="ARBA" id="ARBA00022614"/>
    </source>
</evidence>
<dbReference type="InterPro" id="IPR000719">
    <property type="entry name" value="Prot_kinase_dom"/>
</dbReference>
<comment type="subcellular location">
    <subcellularLocation>
        <location evidence="1">Membrane</location>
        <topology evidence="1">Single-pass membrane protein</topology>
    </subcellularLocation>
</comment>
<keyword evidence="4 13" id="KW-0812">Transmembrane</keyword>
<dbReference type="PROSITE" id="PS50011">
    <property type="entry name" value="PROTEIN_KINASE_DOM"/>
    <property type="match status" value="1"/>
</dbReference>
<dbReference type="Pfam" id="PF13855">
    <property type="entry name" value="LRR_8"/>
    <property type="match status" value="2"/>
</dbReference>
<protein>
    <recommendedName>
        <fullName evidence="15">Protein kinase domain-containing protein</fullName>
    </recommendedName>
</protein>
<feature type="chain" id="PRO_5032635488" description="Protein kinase domain-containing protein" evidence="14">
    <location>
        <begin position="19"/>
        <end position="934"/>
    </location>
</feature>
<dbReference type="FunFam" id="3.80.10.10:FF:000400">
    <property type="entry name" value="Nuclear pore complex protein NUP107"/>
    <property type="match status" value="1"/>
</dbReference>
<evidence type="ECO:0000256" key="8">
    <source>
        <dbReference type="ARBA" id="ARBA00022840"/>
    </source>
</evidence>
<keyword evidence="6" id="KW-0677">Repeat</keyword>
<dbReference type="InterPro" id="IPR003591">
    <property type="entry name" value="Leu-rich_rpt_typical-subtyp"/>
</dbReference>
<dbReference type="InterPro" id="IPR032675">
    <property type="entry name" value="LRR_dom_sf"/>
</dbReference>
<name>A0A843XFF2_COLES</name>
<evidence type="ECO:0000256" key="5">
    <source>
        <dbReference type="ARBA" id="ARBA00022729"/>
    </source>
</evidence>
<dbReference type="AlphaFoldDB" id="A0A843XFF2"/>
<dbReference type="InterPro" id="IPR013210">
    <property type="entry name" value="LRR_N_plant-typ"/>
</dbReference>
<keyword evidence="9 13" id="KW-1133">Transmembrane helix</keyword>
<dbReference type="GO" id="GO:0005524">
    <property type="term" value="F:ATP binding"/>
    <property type="evidence" value="ECO:0007669"/>
    <property type="project" value="UniProtKB-KW"/>
</dbReference>
<keyword evidence="2" id="KW-0597">Phosphoprotein</keyword>
<evidence type="ECO:0000256" key="12">
    <source>
        <dbReference type="SAM" id="MobiDB-lite"/>
    </source>
</evidence>
<evidence type="ECO:0000256" key="9">
    <source>
        <dbReference type="ARBA" id="ARBA00022989"/>
    </source>
</evidence>
<dbReference type="OrthoDB" id="5789657at2759"/>
<keyword evidence="11" id="KW-0675">Receptor</keyword>
<dbReference type="InterPro" id="IPR001611">
    <property type="entry name" value="Leu-rich_rpt"/>
</dbReference>
<keyword evidence="10 13" id="KW-0472">Membrane</keyword>
<dbReference type="Pfam" id="PF08263">
    <property type="entry name" value="LRRNT_2"/>
    <property type="match status" value="1"/>
</dbReference>
<dbReference type="InterPro" id="IPR053059">
    <property type="entry name" value="Inactive_SerThr-Kinase_ABA"/>
</dbReference>
<dbReference type="InterPro" id="IPR011009">
    <property type="entry name" value="Kinase-like_dom_sf"/>
</dbReference>
<comment type="caution">
    <text evidence="16">The sequence shown here is derived from an EMBL/GenBank/DDBJ whole genome shotgun (WGS) entry which is preliminary data.</text>
</comment>
<keyword evidence="17" id="KW-1185">Reference proteome</keyword>
<feature type="domain" description="Protein kinase" evidence="15">
    <location>
        <begin position="799"/>
        <end position="934"/>
    </location>
</feature>